<evidence type="ECO:0000313" key="1">
    <source>
        <dbReference type="EMBL" id="URA10303.1"/>
    </source>
</evidence>
<gene>
    <name evidence="1" type="ORF">KDW03_00415</name>
</gene>
<organism evidence="1 2">
    <name type="scientific">Thermospira aquatica</name>
    <dbReference type="NCBI Taxonomy" id="2828656"/>
    <lineage>
        <taxon>Bacteria</taxon>
        <taxon>Pseudomonadati</taxon>
        <taxon>Spirochaetota</taxon>
        <taxon>Spirochaetia</taxon>
        <taxon>Brevinematales</taxon>
        <taxon>Thermospiraceae</taxon>
        <taxon>Thermospira</taxon>
    </lineage>
</organism>
<reference evidence="1" key="2">
    <citation type="submission" date="2022-06" db="EMBL/GenBank/DDBJ databases">
        <title>Thermospira aquatica gen. nov., sp. nov.</title>
        <authorList>
            <person name="Ben Ali Gam Z."/>
            <person name="Labat M."/>
        </authorList>
    </citation>
    <scope>NUCLEOTIDE SEQUENCE</scope>
    <source>
        <strain evidence="1">F1F22</strain>
    </source>
</reference>
<dbReference type="EMBL" id="CP073355">
    <property type="protein sequence ID" value="URA10303.1"/>
    <property type="molecule type" value="Genomic_DNA"/>
</dbReference>
<dbReference type="RefSeq" id="WP_271435434.1">
    <property type="nucleotide sequence ID" value="NZ_CP073355.1"/>
</dbReference>
<dbReference type="Proteomes" id="UP001056539">
    <property type="component" value="Chromosome"/>
</dbReference>
<evidence type="ECO:0000313" key="2">
    <source>
        <dbReference type="Proteomes" id="UP001056539"/>
    </source>
</evidence>
<protein>
    <submittedName>
        <fullName evidence="1">Uncharacterized protein</fullName>
    </submittedName>
</protein>
<dbReference type="AlphaFoldDB" id="A0AAX3BDC8"/>
<reference evidence="1" key="1">
    <citation type="submission" date="2021-04" db="EMBL/GenBank/DDBJ databases">
        <authorList>
            <person name="Postec A."/>
        </authorList>
    </citation>
    <scope>NUCLEOTIDE SEQUENCE</scope>
    <source>
        <strain evidence="1">F1F22</strain>
    </source>
</reference>
<name>A0AAX3BDC8_9SPIR</name>
<dbReference type="KEGG" id="taqu:KDW03_00415"/>
<accession>A0AAX3BDC8</accession>
<sequence>MPFVVTLDEAQKGVKFPTKEDAIEAMWELYKDKMSRADFEKMIEAHIKEV</sequence>
<proteinExistence type="predicted"/>
<keyword evidence="2" id="KW-1185">Reference proteome</keyword>